<feature type="region of interest" description="Disordered" evidence="1">
    <location>
        <begin position="47"/>
        <end position="86"/>
    </location>
</feature>
<dbReference type="OrthoDB" id="110521at2759"/>
<gene>
    <name evidence="2" type="ORF">Plil01_001792000</name>
</gene>
<feature type="compositionally biased region" description="Basic and acidic residues" evidence="1">
    <location>
        <begin position="686"/>
        <end position="698"/>
    </location>
</feature>
<feature type="compositionally biased region" description="Basic and acidic residues" evidence="1">
    <location>
        <begin position="168"/>
        <end position="177"/>
    </location>
</feature>
<name>A0A9W7D7U3_9STRA</name>
<sequence length="800" mass="88131">MAASSSERLPLRRLQPAPLPVDLDVKRANLARKSQQLDDHARHKLDLLSEMPTQELQRHKSPYRQHLRRPKSPAPSPGSPAQRAAKSILKIKEGLLRLDATKWILDDEETANTLPRERLTPSSPSAESAHNLSSKTTSLGNSRARSQSPARAKTPQRSPSRKKKKRPPTREERELAEKQARLAEWLKANPDVSPANIIQGDGRWTSRVDGTPFDTTSPYSTEVEARIEAAMRCQGPLESGVRLWDDPVRSLIAAEMTSESVFGGLVPTRALAFKPPQPSSPSRLLLAANEEAPLQPLQALTSAQTHNNEENREQMPEAAATSVNELEMSDLAQKVFTLANRQAADGAVADALATLEAGIHRSLSISQARLDAVSCSDGAGFDYSAQAHDSATKLQIFCRVRLRRRRCAHAQLVSLLAHVSAVELGRRAREDEFVAANLAQAKLLFRTFLSSTKPGRKLVHWQAEKPWIRFRRLRHNTRQWEQLPLPERLNAVVGVLSGCIFRGLARRALCQMLVGRNEQVPAFPKELKVSTEALSFLATPPVCLHTPKLFIPVGCCACCPWWSSVRDKLRVVHGKLSRRAATMWWKIVTFPKEHLQPTQGVSDACDPAGDLYSQRQFKRCDSAGTRRLCTKKPRRQQGLAPVDADRRASARAMERSYRVDGGGELECVAARIDTRESLGPPRRTARSADRRGPVETRLESLATSSRPVSQVPTATSASDWDRIGINASRLEADGGDRCQVGRAAATSKTPRAQPHLKGGRAYAAVSRGSSRAACRDVKCRLHCPSVTSMATILVALVQAG</sequence>
<reference evidence="2" key="1">
    <citation type="submission" date="2023-04" db="EMBL/GenBank/DDBJ databases">
        <title>Phytophthora lilii NBRC 32176.</title>
        <authorList>
            <person name="Ichikawa N."/>
            <person name="Sato H."/>
            <person name="Tonouchi N."/>
        </authorList>
    </citation>
    <scope>NUCLEOTIDE SEQUENCE</scope>
    <source>
        <strain evidence="2">NBRC 32176</strain>
    </source>
</reference>
<accession>A0A9W7D7U3</accession>
<feature type="region of interest" description="Disordered" evidence="1">
    <location>
        <begin position="675"/>
        <end position="717"/>
    </location>
</feature>
<dbReference type="Proteomes" id="UP001165083">
    <property type="component" value="Unassembled WGS sequence"/>
</dbReference>
<feature type="compositionally biased region" description="Polar residues" evidence="1">
    <location>
        <begin position="701"/>
        <end position="717"/>
    </location>
</feature>
<organism evidence="2 3">
    <name type="scientific">Phytophthora lilii</name>
    <dbReference type="NCBI Taxonomy" id="2077276"/>
    <lineage>
        <taxon>Eukaryota</taxon>
        <taxon>Sar</taxon>
        <taxon>Stramenopiles</taxon>
        <taxon>Oomycota</taxon>
        <taxon>Peronosporomycetes</taxon>
        <taxon>Peronosporales</taxon>
        <taxon>Peronosporaceae</taxon>
        <taxon>Phytophthora</taxon>
    </lineage>
</organism>
<dbReference type="AlphaFoldDB" id="A0A9W7D7U3"/>
<feature type="region of interest" description="Disordered" evidence="1">
    <location>
        <begin position="114"/>
        <end position="177"/>
    </location>
</feature>
<evidence type="ECO:0000256" key="1">
    <source>
        <dbReference type="SAM" id="MobiDB-lite"/>
    </source>
</evidence>
<comment type="caution">
    <text evidence="2">The sequence shown here is derived from an EMBL/GenBank/DDBJ whole genome shotgun (WGS) entry which is preliminary data.</text>
</comment>
<feature type="region of interest" description="Disordered" evidence="1">
    <location>
        <begin position="1"/>
        <end position="20"/>
    </location>
</feature>
<protein>
    <submittedName>
        <fullName evidence="2">Unnamed protein product</fullName>
    </submittedName>
</protein>
<evidence type="ECO:0000313" key="3">
    <source>
        <dbReference type="Proteomes" id="UP001165083"/>
    </source>
</evidence>
<keyword evidence="3" id="KW-1185">Reference proteome</keyword>
<feature type="compositionally biased region" description="Polar residues" evidence="1">
    <location>
        <begin position="120"/>
        <end position="149"/>
    </location>
</feature>
<evidence type="ECO:0000313" key="2">
    <source>
        <dbReference type="EMBL" id="GMF65220.1"/>
    </source>
</evidence>
<feature type="compositionally biased region" description="Basic residues" evidence="1">
    <location>
        <begin position="59"/>
        <end position="71"/>
    </location>
</feature>
<proteinExistence type="predicted"/>
<dbReference type="EMBL" id="BSXW01012452">
    <property type="protein sequence ID" value="GMF65220.1"/>
    <property type="molecule type" value="Genomic_DNA"/>
</dbReference>